<organism evidence="1 2">
    <name type="scientific">Alloprevotella tannerae</name>
    <dbReference type="NCBI Taxonomy" id="76122"/>
    <lineage>
        <taxon>Bacteria</taxon>
        <taxon>Pseudomonadati</taxon>
        <taxon>Bacteroidota</taxon>
        <taxon>Bacteroidia</taxon>
        <taxon>Bacteroidales</taxon>
        <taxon>Prevotellaceae</taxon>
        <taxon>Alloprevotella</taxon>
    </lineage>
</organism>
<name>A0A929RVU4_9BACT</name>
<evidence type="ECO:0000313" key="2">
    <source>
        <dbReference type="Proteomes" id="UP000704068"/>
    </source>
</evidence>
<dbReference type="AlphaFoldDB" id="A0A929RVU4"/>
<evidence type="ECO:0000313" key="1">
    <source>
        <dbReference type="EMBL" id="MBF0969489.1"/>
    </source>
</evidence>
<dbReference type="RefSeq" id="WP_303762423.1">
    <property type="nucleotide sequence ID" value="NZ_JABZGR010000001.1"/>
</dbReference>
<comment type="caution">
    <text evidence="1">The sequence shown here is derived from an EMBL/GenBank/DDBJ whole genome shotgun (WGS) entry which is preliminary data.</text>
</comment>
<gene>
    <name evidence="1" type="ORF">HXK21_00390</name>
</gene>
<sequence length="224" mass="25548">MKIKNEKELFEFVCDKEGFSPKYHKPFLNKEDGNVWATDGRILLIISPERLEQKYMEDSLKVTSCVWESAPKVVRLESIEKALLACPQVEEKISTKCDECGGIGEVWWTYKDKHGERHDKDWDCPICYGEGIKSRGTGQLHADPYFLIKLGEAYFSAKYIEKLKRCMRLLDSDYALLTANSPRGASVFQTDNAKIMLMPHPISKESNDGICVSVELEENESLAL</sequence>
<dbReference type="EMBL" id="JABZGR010000001">
    <property type="protein sequence ID" value="MBF0969489.1"/>
    <property type="molecule type" value="Genomic_DNA"/>
</dbReference>
<reference evidence="1" key="1">
    <citation type="submission" date="2020-04" db="EMBL/GenBank/DDBJ databases">
        <title>Deep metagenomics examines the oral microbiome during advanced dental caries in children, revealing novel taxa and co-occurrences with host molecules.</title>
        <authorList>
            <person name="Baker J.L."/>
            <person name="Morton J.T."/>
            <person name="Dinis M."/>
            <person name="Alvarez R."/>
            <person name="Tran N.C."/>
            <person name="Knight R."/>
            <person name="Edlund A."/>
        </authorList>
    </citation>
    <scope>NUCLEOTIDE SEQUENCE</scope>
    <source>
        <strain evidence="1">JCVI_34_bin.1</strain>
    </source>
</reference>
<dbReference type="Proteomes" id="UP000704068">
    <property type="component" value="Unassembled WGS sequence"/>
</dbReference>
<accession>A0A929RVU4</accession>
<protein>
    <submittedName>
        <fullName evidence="1">Uncharacterized protein</fullName>
    </submittedName>
</protein>
<proteinExistence type="predicted"/>